<gene>
    <name evidence="1" type="ORF">E1A91_A04G167600v1</name>
</gene>
<dbReference type="Gene3D" id="3.30.420.10">
    <property type="entry name" value="Ribonuclease H-like superfamily/Ribonuclease H"/>
    <property type="match status" value="1"/>
</dbReference>
<evidence type="ECO:0008006" key="3">
    <source>
        <dbReference type="Google" id="ProtNLM"/>
    </source>
</evidence>
<dbReference type="InterPro" id="IPR053151">
    <property type="entry name" value="RNase_H-like"/>
</dbReference>
<dbReference type="GO" id="GO:0003676">
    <property type="term" value="F:nucleic acid binding"/>
    <property type="evidence" value="ECO:0007669"/>
    <property type="project" value="InterPro"/>
</dbReference>
<sequence>ERLWWICPIRSWIDAKKAGMAGRFWCPPRKGWVKFNLCGIVYEDEAGCGGVLRDLDGVARAVFSGPVVAKDSIAAEVGAITIALDMFLAMGWNGKSSLIIELGSKEICCWIENSGLRPWVLLPCFKEIDIRLARIGNVCSAIADKNGNDSAFALAVAGIRRHGMYNAWW</sequence>
<evidence type="ECO:0000313" key="1">
    <source>
        <dbReference type="EMBL" id="TYJ40820.1"/>
    </source>
</evidence>
<reference evidence="1 2" key="1">
    <citation type="submission" date="2019-07" db="EMBL/GenBank/DDBJ databases">
        <title>WGS assembly of Gossypium mustelinum.</title>
        <authorList>
            <person name="Chen Z.J."/>
            <person name="Sreedasyam A."/>
            <person name="Ando A."/>
            <person name="Song Q."/>
            <person name="De L."/>
            <person name="Hulse-Kemp A."/>
            <person name="Ding M."/>
            <person name="Ye W."/>
            <person name="Kirkbride R."/>
            <person name="Jenkins J."/>
            <person name="Plott C."/>
            <person name="Lovell J."/>
            <person name="Lin Y.-M."/>
            <person name="Vaughn R."/>
            <person name="Liu B."/>
            <person name="Li W."/>
            <person name="Simpson S."/>
            <person name="Scheffler B."/>
            <person name="Saski C."/>
            <person name="Grover C."/>
            <person name="Hu G."/>
            <person name="Conover J."/>
            <person name="Carlson J."/>
            <person name="Shu S."/>
            <person name="Boston L."/>
            <person name="Williams M."/>
            <person name="Peterson D."/>
            <person name="Mcgee K."/>
            <person name="Jones D."/>
            <person name="Wendel J."/>
            <person name="Stelly D."/>
            <person name="Grimwood J."/>
            <person name="Schmutz J."/>
        </authorList>
    </citation>
    <scope>NUCLEOTIDE SEQUENCE [LARGE SCALE GENOMIC DNA]</scope>
    <source>
        <strain evidence="1">1408120.09</strain>
    </source>
</reference>
<feature type="non-terminal residue" evidence="1">
    <location>
        <position position="1"/>
    </location>
</feature>
<evidence type="ECO:0000313" key="2">
    <source>
        <dbReference type="Proteomes" id="UP000323597"/>
    </source>
</evidence>
<proteinExistence type="predicted"/>
<dbReference type="PANTHER" id="PTHR47723:SF19">
    <property type="entry name" value="POLYNUCLEOTIDYL TRANSFERASE, RIBONUCLEASE H-LIKE SUPERFAMILY PROTEIN"/>
    <property type="match status" value="1"/>
</dbReference>
<protein>
    <recommendedName>
        <fullName evidence="3">RNase H type-1 domain-containing protein</fullName>
    </recommendedName>
</protein>
<dbReference type="InterPro" id="IPR036397">
    <property type="entry name" value="RNaseH_sf"/>
</dbReference>
<dbReference type="Proteomes" id="UP000323597">
    <property type="component" value="Chromosome A04"/>
</dbReference>
<organism evidence="1 2">
    <name type="scientific">Gossypium mustelinum</name>
    <name type="common">Cotton</name>
    <name type="synonym">Gossypium caicoense</name>
    <dbReference type="NCBI Taxonomy" id="34275"/>
    <lineage>
        <taxon>Eukaryota</taxon>
        <taxon>Viridiplantae</taxon>
        <taxon>Streptophyta</taxon>
        <taxon>Embryophyta</taxon>
        <taxon>Tracheophyta</taxon>
        <taxon>Spermatophyta</taxon>
        <taxon>Magnoliopsida</taxon>
        <taxon>eudicotyledons</taxon>
        <taxon>Gunneridae</taxon>
        <taxon>Pentapetalae</taxon>
        <taxon>rosids</taxon>
        <taxon>malvids</taxon>
        <taxon>Malvales</taxon>
        <taxon>Malvaceae</taxon>
        <taxon>Malvoideae</taxon>
        <taxon>Gossypium</taxon>
    </lineage>
</organism>
<name>A0A5D2ZS93_GOSMU</name>
<dbReference type="EMBL" id="CM017639">
    <property type="protein sequence ID" value="TYJ40820.1"/>
    <property type="molecule type" value="Genomic_DNA"/>
</dbReference>
<accession>A0A5D2ZS93</accession>
<keyword evidence="2" id="KW-1185">Reference proteome</keyword>
<dbReference type="PANTHER" id="PTHR47723">
    <property type="entry name" value="OS05G0353850 PROTEIN"/>
    <property type="match status" value="1"/>
</dbReference>
<dbReference type="AlphaFoldDB" id="A0A5D2ZS93"/>